<evidence type="ECO:0000259" key="2">
    <source>
        <dbReference type="Pfam" id="PF00586"/>
    </source>
</evidence>
<feature type="binding site" evidence="1">
    <location>
        <position position="85"/>
    </location>
    <ligand>
        <name>Mg(2+)</name>
        <dbReference type="ChEBI" id="CHEBI:18420"/>
        <label>4</label>
    </ligand>
</feature>
<keyword evidence="1" id="KW-0460">Magnesium</keyword>
<dbReference type="AlphaFoldDB" id="A0A934M640"/>
<comment type="caution">
    <text evidence="3">The sequence shown here is derived from an EMBL/GenBank/DDBJ whole genome shotgun (WGS) entry which is preliminary data.</text>
</comment>
<sequence>MATEFPARYTGPTVAEIGERATIRAILDAAPSHRNGDDAAVLPLPNPNTRTVVTTDMLVEGRHFRLDWSRAAEIGHKAVVQNFADIEAMGARPVAVVLALSTPGHTPVDFITELARGVGDRVSAYSADLAGGDLTGGEHVVVSVSAIGHLGGSLPALTLDAARPGQAVVASGRIGYSAAGLALLQRYGREQVPAEFSGLVDAHLAPTVDPGRGVIARAAGASSMTDNSDGLITDLGTIARRSQVGIDLADLAIAPDELLTAAGKLLGVDPWTWVLTGGEDHTLIGTTSKDAPSGFRVIGAVHRRRAGATVTVDSVPPVHSAGWDSFPGSGGGILDSETP</sequence>
<feature type="binding site" evidence="1">
    <location>
        <position position="85"/>
    </location>
    <ligand>
        <name>Mg(2+)</name>
        <dbReference type="ChEBI" id="CHEBI:18420"/>
        <label>2</label>
    </ligand>
</feature>
<feature type="binding site" evidence="1">
    <location>
        <position position="38"/>
    </location>
    <ligand>
        <name>Mg(2+)</name>
        <dbReference type="ChEBI" id="CHEBI:18420"/>
        <label>3</label>
    </ligand>
</feature>
<dbReference type="EC" id="2.7.4.16" evidence="1"/>
<reference evidence="3" key="1">
    <citation type="submission" date="2020-12" db="EMBL/GenBank/DDBJ databases">
        <title>Genome public.</title>
        <authorList>
            <person name="Sun Q."/>
        </authorList>
    </citation>
    <scope>NUCLEOTIDE SEQUENCE</scope>
    <source>
        <strain evidence="3">CCM 8863</strain>
    </source>
</reference>
<dbReference type="InterPro" id="IPR016188">
    <property type="entry name" value="PurM-like_N"/>
</dbReference>
<dbReference type="PIRSF" id="PIRSF005303">
    <property type="entry name" value="Thiam_monoph_kin"/>
    <property type="match status" value="1"/>
</dbReference>
<dbReference type="RefSeq" id="WP_198737283.1">
    <property type="nucleotide sequence ID" value="NZ_JAEIOS010000009.1"/>
</dbReference>
<dbReference type="InterPro" id="IPR036676">
    <property type="entry name" value="PurM-like_C_sf"/>
</dbReference>
<dbReference type="InterPro" id="IPR036921">
    <property type="entry name" value="PurM-like_N_sf"/>
</dbReference>
<dbReference type="Proteomes" id="UP000645966">
    <property type="component" value="Unassembled WGS sequence"/>
</dbReference>
<dbReference type="SUPFAM" id="SSF56042">
    <property type="entry name" value="PurM C-terminal domain-like"/>
    <property type="match status" value="1"/>
</dbReference>
<comment type="function">
    <text evidence="1">Catalyzes the ATP-dependent phosphorylation of thiamine-monophosphate (TMP) to form thiamine-pyrophosphate (TPP), the active form of vitamin B1.</text>
</comment>
<feature type="binding site" evidence="1">
    <location>
        <position position="85"/>
    </location>
    <ligand>
        <name>Mg(2+)</name>
        <dbReference type="ChEBI" id="CHEBI:18420"/>
        <label>3</label>
    </ligand>
</feature>
<comment type="caution">
    <text evidence="1">Lacks conserved residue(s) required for the propagation of feature annotation.</text>
</comment>
<dbReference type="GO" id="GO:0009030">
    <property type="term" value="F:thiamine-phosphate kinase activity"/>
    <property type="evidence" value="ECO:0007669"/>
    <property type="project" value="UniProtKB-UniRule"/>
</dbReference>
<name>A0A934M640_9CORY</name>
<keyword evidence="1" id="KW-0067">ATP-binding</keyword>
<keyword evidence="1 3" id="KW-0808">Transferase</keyword>
<accession>A0A934M640</accession>
<feature type="binding site" evidence="1">
    <location>
        <position position="38"/>
    </location>
    <ligand>
        <name>Mg(2+)</name>
        <dbReference type="ChEBI" id="CHEBI:18420"/>
        <label>4</label>
    </ligand>
</feature>
<organism evidence="3 4">
    <name type="scientific">Corynebacterium meridianum</name>
    <dbReference type="NCBI Taxonomy" id="2765363"/>
    <lineage>
        <taxon>Bacteria</taxon>
        <taxon>Bacillati</taxon>
        <taxon>Actinomycetota</taxon>
        <taxon>Actinomycetes</taxon>
        <taxon>Mycobacteriales</taxon>
        <taxon>Corynebacteriaceae</taxon>
        <taxon>Corynebacterium</taxon>
    </lineage>
</organism>
<feature type="binding site" evidence="1">
    <location>
        <position position="279"/>
    </location>
    <ligand>
        <name>substrate</name>
    </ligand>
</feature>
<feature type="binding site" evidence="1">
    <location>
        <position position="56"/>
    </location>
    <ligand>
        <name>Mg(2+)</name>
        <dbReference type="ChEBI" id="CHEBI:18420"/>
        <label>1</label>
    </ligand>
</feature>
<gene>
    <name evidence="1" type="primary">thiL</name>
    <name evidence="3" type="ORF">JDV75_00345</name>
</gene>
<dbReference type="PANTHER" id="PTHR30270:SF0">
    <property type="entry name" value="THIAMINE-MONOPHOSPHATE KINASE"/>
    <property type="match status" value="1"/>
</dbReference>
<feature type="binding site" evidence="1">
    <location>
        <position position="63"/>
    </location>
    <ligand>
        <name>substrate</name>
    </ligand>
</feature>
<dbReference type="GO" id="GO:0009229">
    <property type="term" value="P:thiamine diphosphate biosynthetic process"/>
    <property type="evidence" value="ECO:0007669"/>
    <property type="project" value="UniProtKB-UniRule"/>
</dbReference>
<proteinExistence type="inferred from homology"/>
<feature type="binding site" evidence="1">
    <location>
        <position position="55"/>
    </location>
    <ligand>
        <name>Mg(2+)</name>
        <dbReference type="ChEBI" id="CHEBI:18420"/>
        <label>1</label>
    </ligand>
</feature>
<dbReference type="SUPFAM" id="SSF55326">
    <property type="entry name" value="PurM N-terminal domain-like"/>
    <property type="match status" value="1"/>
</dbReference>
<dbReference type="Gene3D" id="3.90.650.10">
    <property type="entry name" value="PurM-like C-terminal domain"/>
    <property type="match status" value="1"/>
</dbReference>
<evidence type="ECO:0000313" key="4">
    <source>
        <dbReference type="Proteomes" id="UP000645966"/>
    </source>
</evidence>
<feature type="binding site" evidence="1">
    <location>
        <position position="54"/>
    </location>
    <ligand>
        <name>Mg(2+)</name>
        <dbReference type="ChEBI" id="CHEBI:18420"/>
        <label>4</label>
    </ligand>
</feature>
<keyword evidence="4" id="KW-1185">Reference proteome</keyword>
<feature type="binding site" evidence="1">
    <location>
        <position position="228"/>
    </location>
    <ligand>
        <name>ATP</name>
        <dbReference type="ChEBI" id="CHEBI:30616"/>
    </ligand>
</feature>
<dbReference type="GO" id="GO:0005524">
    <property type="term" value="F:ATP binding"/>
    <property type="evidence" value="ECO:0007669"/>
    <property type="project" value="UniProtKB-UniRule"/>
</dbReference>
<feature type="binding site" evidence="1">
    <location>
        <begin position="132"/>
        <end position="133"/>
    </location>
    <ligand>
        <name>ATP</name>
        <dbReference type="ChEBI" id="CHEBI:30616"/>
    </ligand>
</feature>
<dbReference type="PANTHER" id="PTHR30270">
    <property type="entry name" value="THIAMINE-MONOPHOSPHATE KINASE"/>
    <property type="match status" value="1"/>
</dbReference>
<comment type="pathway">
    <text evidence="1">Cofactor biosynthesis; thiamine diphosphate biosynthesis; thiamine diphosphate from thiamine phosphate: step 1/1.</text>
</comment>
<evidence type="ECO:0000313" key="3">
    <source>
        <dbReference type="EMBL" id="MBI8988219.1"/>
    </source>
</evidence>
<dbReference type="NCBIfam" id="TIGR01379">
    <property type="entry name" value="thiL"/>
    <property type="match status" value="1"/>
</dbReference>
<feature type="binding site" evidence="1">
    <location>
        <position position="133"/>
    </location>
    <ligand>
        <name>Mg(2+)</name>
        <dbReference type="ChEBI" id="CHEBI:18420"/>
        <label>1</label>
    </ligand>
</feature>
<keyword evidence="1" id="KW-0784">Thiamine biosynthesis</keyword>
<feature type="binding site" evidence="1">
    <location>
        <position position="226"/>
    </location>
    <ligand>
        <name>Mg(2+)</name>
        <dbReference type="ChEBI" id="CHEBI:18420"/>
        <label>3</label>
    </ligand>
</feature>
<dbReference type="GO" id="GO:0000287">
    <property type="term" value="F:magnesium ion binding"/>
    <property type="evidence" value="ECO:0007669"/>
    <property type="project" value="UniProtKB-UniRule"/>
</dbReference>
<evidence type="ECO:0000256" key="1">
    <source>
        <dbReference type="HAMAP-Rule" id="MF_02128"/>
    </source>
</evidence>
<feature type="binding site" evidence="1">
    <location>
        <position position="323"/>
    </location>
    <ligand>
        <name>substrate</name>
    </ligand>
</feature>
<dbReference type="CDD" id="cd02194">
    <property type="entry name" value="ThiL"/>
    <property type="match status" value="1"/>
</dbReference>
<dbReference type="EMBL" id="JAEIOS010000009">
    <property type="protein sequence ID" value="MBI8988219.1"/>
    <property type="molecule type" value="Genomic_DNA"/>
</dbReference>
<dbReference type="NCBIfam" id="NF004351">
    <property type="entry name" value="PRK05731.1-4"/>
    <property type="match status" value="1"/>
</dbReference>
<comment type="similarity">
    <text evidence="1">Belongs to the thiamine-monophosphate kinase family.</text>
</comment>
<feature type="domain" description="PurM-like N-terminal" evidence="2">
    <location>
        <begin position="36"/>
        <end position="149"/>
    </location>
</feature>
<dbReference type="GO" id="GO:0009228">
    <property type="term" value="P:thiamine biosynthetic process"/>
    <property type="evidence" value="ECO:0007669"/>
    <property type="project" value="UniProtKB-KW"/>
</dbReference>
<dbReference type="Pfam" id="PF00586">
    <property type="entry name" value="AIRS"/>
    <property type="match status" value="1"/>
</dbReference>
<dbReference type="InterPro" id="IPR006283">
    <property type="entry name" value="ThiL-like"/>
</dbReference>
<protein>
    <recommendedName>
        <fullName evidence="1">Thiamine-monophosphate kinase</fullName>
        <shortName evidence="1">TMP kinase</shortName>
        <shortName evidence="1">Thiamine-phosphate kinase</shortName>
        <ecNumber evidence="1">2.7.4.16</ecNumber>
    </recommendedName>
</protein>
<keyword evidence="1" id="KW-0479">Metal-binding</keyword>
<feature type="binding site" evidence="1">
    <location>
        <position position="229"/>
    </location>
    <ligand>
        <name>Mg(2+)</name>
        <dbReference type="ChEBI" id="CHEBI:18420"/>
        <label>5</label>
    </ligand>
</feature>
<dbReference type="Gene3D" id="3.30.1330.10">
    <property type="entry name" value="PurM-like, N-terminal domain"/>
    <property type="match status" value="1"/>
</dbReference>
<keyword evidence="1" id="KW-0547">Nucleotide-binding</keyword>
<keyword evidence="1 3" id="KW-0418">Kinase</keyword>
<feature type="binding site" evidence="1">
    <location>
        <position position="56"/>
    </location>
    <ligand>
        <name>Mg(2+)</name>
        <dbReference type="ChEBI" id="CHEBI:18420"/>
        <label>2</label>
    </ligand>
</feature>
<dbReference type="HAMAP" id="MF_02128">
    <property type="entry name" value="TMP_kinase"/>
    <property type="match status" value="1"/>
</dbReference>
<comment type="miscellaneous">
    <text evidence="1">Reaction mechanism of ThiL seems to utilize a direct, inline transfer of the gamma-phosphate of ATP to TMP rather than a phosphorylated enzyme intermediate.</text>
</comment>
<comment type="catalytic activity">
    <reaction evidence="1">
        <text>thiamine phosphate + ATP = thiamine diphosphate + ADP</text>
        <dbReference type="Rhea" id="RHEA:15913"/>
        <dbReference type="ChEBI" id="CHEBI:30616"/>
        <dbReference type="ChEBI" id="CHEBI:37575"/>
        <dbReference type="ChEBI" id="CHEBI:58937"/>
        <dbReference type="ChEBI" id="CHEBI:456216"/>
        <dbReference type="EC" id="2.7.4.16"/>
    </reaction>
</comment>